<dbReference type="Gene3D" id="3.40.50.11610">
    <property type="entry name" value="Multifunctional 2-oxoglutarate metabolism enzyme, C-terminal domain"/>
    <property type="match status" value="1"/>
</dbReference>
<dbReference type="FunFam" id="3.40.50.12470:FF:000009">
    <property type="entry name" value="2-oxoglutarate dehydrogenase E1 component"/>
    <property type="match status" value="1"/>
</dbReference>
<dbReference type="GO" id="GO:0005829">
    <property type="term" value="C:cytosol"/>
    <property type="evidence" value="ECO:0007669"/>
    <property type="project" value="TreeGrafter"/>
</dbReference>
<dbReference type="KEGG" id="lcd:clem_01705"/>
<dbReference type="NCBIfam" id="NF006914">
    <property type="entry name" value="PRK09404.1"/>
    <property type="match status" value="1"/>
</dbReference>
<dbReference type="RefSeq" id="WP_094090025.1">
    <property type="nucleotide sequence ID" value="NZ_CP016397.1"/>
</dbReference>
<comment type="similarity">
    <text evidence="3">Belongs to the alpha-ketoglutarate dehydrogenase family.</text>
</comment>
<dbReference type="InterPro" id="IPR001017">
    <property type="entry name" value="DH_E1"/>
</dbReference>
<dbReference type="SUPFAM" id="SSF52518">
    <property type="entry name" value="Thiamin diphosphate-binding fold (THDP-binding)"/>
    <property type="match status" value="2"/>
</dbReference>
<keyword evidence="9" id="KW-0324">Glycolysis</keyword>
<dbReference type="Pfam" id="PF00676">
    <property type="entry name" value="E1_dh"/>
    <property type="match status" value="1"/>
</dbReference>
<comment type="cofactor">
    <cofactor evidence="1">
        <name>thiamine diphosphate</name>
        <dbReference type="ChEBI" id="CHEBI:58937"/>
    </cofactor>
</comment>
<dbReference type="GO" id="GO:0030976">
    <property type="term" value="F:thiamine pyrophosphate binding"/>
    <property type="evidence" value="ECO:0007669"/>
    <property type="project" value="InterPro"/>
</dbReference>
<reference evidence="14" key="1">
    <citation type="submission" date="2016-07" db="EMBL/GenBank/DDBJ databases">
        <authorList>
            <person name="Florea S."/>
            <person name="Webb J.S."/>
            <person name="Jaromczyk J."/>
            <person name="Schardl C.L."/>
        </authorList>
    </citation>
    <scope>NUCLEOTIDE SEQUENCE [LARGE SCALE GENOMIC DNA]</scope>
    <source>
        <strain evidence="14">CDC-D5610</strain>
    </source>
</reference>
<dbReference type="CDD" id="cd02016">
    <property type="entry name" value="TPP_E1_OGDC_like"/>
    <property type="match status" value="1"/>
</dbReference>
<dbReference type="Gene3D" id="3.40.50.970">
    <property type="match status" value="1"/>
</dbReference>
<dbReference type="GO" id="GO:0045252">
    <property type="term" value="C:oxoglutarate dehydrogenase complex"/>
    <property type="evidence" value="ECO:0007669"/>
    <property type="project" value="TreeGrafter"/>
</dbReference>
<evidence type="ECO:0000256" key="8">
    <source>
        <dbReference type="ARBA" id="ARBA00023052"/>
    </source>
</evidence>
<dbReference type="GO" id="GO:0006099">
    <property type="term" value="P:tricarboxylic acid cycle"/>
    <property type="evidence" value="ECO:0007669"/>
    <property type="project" value="TreeGrafter"/>
</dbReference>
<evidence type="ECO:0000256" key="11">
    <source>
        <dbReference type="ARBA" id="ARBA00051911"/>
    </source>
</evidence>
<dbReference type="Proteomes" id="UP000201728">
    <property type="component" value="Chromosome"/>
</dbReference>
<feature type="domain" description="Transketolase-like pyrimidine-binding" evidence="12">
    <location>
        <begin position="592"/>
        <end position="786"/>
    </location>
</feature>
<organism evidence="13 14">
    <name type="scientific">Legionella clemsonensis</name>
    <dbReference type="NCBI Taxonomy" id="1867846"/>
    <lineage>
        <taxon>Bacteria</taxon>
        <taxon>Pseudomonadati</taxon>
        <taxon>Pseudomonadota</taxon>
        <taxon>Gammaproteobacteria</taxon>
        <taxon>Legionellales</taxon>
        <taxon>Legionellaceae</taxon>
        <taxon>Legionella</taxon>
    </lineage>
</organism>
<comment type="subunit">
    <text evidence="4">Homodimer. Part of the 2-oxoglutarate dehydrogenase (OGDH) complex composed of E1 (2-oxoglutarate dehydrogenase), E2 (dihydrolipoamide succinyltransferase) and E3 (dihydrolipoamide dehydrogenase); the complex contains multiple copies of the three enzymatic components (E1, E2 and E3).</text>
</comment>
<evidence type="ECO:0000256" key="1">
    <source>
        <dbReference type="ARBA" id="ARBA00001964"/>
    </source>
</evidence>
<accession>A0A222NZC2</accession>
<dbReference type="OrthoDB" id="9759785at2"/>
<dbReference type="InterPro" id="IPR032106">
    <property type="entry name" value="2-oxogl_dehyd_N"/>
</dbReference>
<evidence type="ECO:0000313" key="13">
    <source>
        <dbReference type="EMBL" id="ASQ44905.1"/>
    </source>
</evidence>
<comment type="function">
    <text evidence="2">E1 component of the 2-oxoglutarate dehydrogenase (OGDH) complex which catalyzes the decarboxylation of 2-oxoglutarate, the first step in the conversion of 2-oxoglutarate to succinyl-CoA and CO(2).</text>
</comment>
<dbReference type="PANTHER" id="PTHR23152">
    <property type="entry name" value="2-OXOGLUTARATE DEHYDROGENASE"/>
    <property type="match status" value="1"/>
</dbReference>
<name>A0A222NZC2_9GAMM</name>
<evidence type="ECO:0000256" key="10">
    <source>
        <dbReference type="ARBA" id="ARBA00030680"/>
    </source>
</evidence>
<evidence type="ECO:0000256" key="3">
    <source>
        <dbReference type="ARBA" id="ARBA00006936"/>
    </source>
</evidence>
<dbReference type="InterPro" id="IPR029061">
    <property type="entry name" value="THDP-binding"/>
</dbReference>
<dbReference type="GO" id="GO:0004591">
    <property type="term" value="F:oxoglutarate dehydrogenase (succinyl-transferring) activity"/>
    <property type="evidence" value="ECO:0007669"/>
    <property type="project" value="UniProtKB-EC"/>
</dbReference>
<dbReference type="GO" id="GO:0006096">
    <property type="term" value="P:glycolytic process"/>
    <property type="evidence" value="ECO:0007669"/>
    <property type="project" value="UniProtKB-KW"/>
</dbReference>
<dbReference type="Gene3D" id="1.10.287.1150">
    <property type="entry name" value="TPP helical domain"/>
    <property type="match status" value="1"/>
</dbReference>
<dbReference type="SMART" id="SM00861">
    <property type="entry name" value="Transket_pyr"/>
    <property type="match status" value="1"/>
</dbReference>
<dbReference type="EMBL" id="CP016397">
    <property type="protein sequence ID" value="ASQ44905.1"/>
    <property type="molecule type" value="Genomic_DNA"/>
</dbReference>
<gene>
    <name evidence="13" type="primary">sucA</name>
    <name evidence="13" type="ORF">clem_01705</name>
</gene>
<dbReference type="NCBIfam" id="NF008907">
    <property type="entry name" value="PRK12270.1"/>
    <property type="match status" value="1"/>
</dbReference>
<keyword evidence="7 13" id="KW-0560">Oxidoreductase</keyword>
<sequence>MSGSDLQKQWASSYLSGGSMAYVDGLYEDYLADPDSVPADWRKAFDALPKINGTAKDVSHRDIRDYFLENAQRKRMPIAVSEDSQQYQVAHLINAYRAHGHHAAKLDPLEMAERIHVPSLELSYHQLSEADMDRRFFAGKYFNGSQMPLREIYQALRDTYCGSIGIEYMHISNNEETDWLQQKLEPVRGRPNFTKAKKINILKDLIAADGLERYLGTRYVGQKRFSLEGGDSLIPMMQELIRLGGANAVKELVVGMAHRGRLNVLVNVLGKEPNQLFQEFEGKVKSERTGDVKYHMGFSSDLRTENNAIVHVALAFNPSHLEIIGPVVEGSARSRLRRRDDLEKKDKVVPVVIHGDAAFAGQGVVMETFNFSQARGYSTGGTIHIVINNQIGFTTSNPLDARSTLYCTDVAKMVQAPVIHVNGDDPEVVVFATQIAFEFRMKFKRDVVVDLVCYRRHGHNEADEPSVTQPAMYKKIKSMRPLREIYADALINQGLTTQQDVEKLIEAYRNKLDKGQAVVDIVQGDYEGKISIDWSPYINAKWTDKVDTTISLTTLKNLSKKLLDLPKGFELHPVVKRLMAEREKMTTGELPMNWGYAETMAYASLLNEGYGVRLSGQDSGRGTFAHRHAVLHDVQTGETCVPLEKTVADPHKPVVVIDSVLSEEAVLAFEYGYASSEPASLVLWEAQFGDFANGAQVVIDQFISSGEQKWGRLCGLVMLLPHGYEGQGPEHSSARLERFMQLCAQHNIQICTPTTPAQMFHMLRRQMLRKFRKPLIVMTPKSLLRHKLAVSSLEELTKGQFQTVIPEIDELDANKVTKIVLCCGKVYYDLLQKRRDDKLNHVAIIRIEQLYPFPKKALIQALNEFPHAKKVIWCQEEPQNQGVWFSSQHNMKDCLNGDQSLSYAGREFAAAPAVGSPILHAQQQQELVEQALLD</sequence>
<protein>
    <recommendedName>
        <fullName evidence="6">2-oxoglutarate dehydrogenase E1 component</fullName>
        <ecNumber evidence="5">1.2.4.2</ecNumber>
    </recommendedName>
    <alternativeName>
        <fullName evidence="10">Alpha-ketoglutarate dehydrogenase</fullName>
    </alternativeName>
</protein>
<evidence type="ECO:0000256" key="6">
    <source>
        <dbReference type="ARBA" id="ARBA00013321"/>
    </source>
</evidence>
<dbReference type="Pfam" id="PF16870">
    <property type="entry name" value="OxoGdeHyase_C"/>
    <property type="match status" value="1"/>
</dbReference>
<dbReference type="PANTHER" id="PTHR23152:SF4">
    <property type="entry name" value="2-OXOADIPATE DEHYDROGENASE COMPLEX COMPONENT E1"/>
    <property type="match status" value="1"/>
</dbReference>
<dbReference type="InterPro" id="IPR005475">
    <property type="entry name" value="Transketolase-like_Pyr-bd"/>
</dbReference>
<evidence type="ECO:0000256" key="2">
    <source>
        <dbReference type="ARBA" id="ARBA00003906"/>
    </source>
</evidence>
<keyword evidence="14" id="KW-1185">Reference proteome</keyword>
<dbReference type="FunFam" id="1.10.287.1150:FF:000004">
    <property type="entry name" value="2-oxoglutarate dehydrogenase E1 component"/>
    <property type="match status" value="1"/>
</dbReference>
<dbReference type="InterPro" id="IPR031717">
    <property type="entry name" value="ODO-1/KGD_C"/>
</dbReference>
<dbReference type="AlphaFoldDB" id="A0A222NZC2"/>
<dbReference type="PIRSF" id="PIRSF000157">
    <property type="entry name" value="Oxoglu_dh_E1"/>
    <property type="match status" value="1"/>
</dbReference>
<dbReference type="EC" id="1.2.4.2" evidence="5"/>
<evidence type="ECO:0000256" key="4">
    <source>
        <dbReference type="ARBA" id="ARBA00011301"/>
    </source>
</evidence>
<evidence type="ECO:0000256" key="9">
    <source>
        <dbReference type="ARBA" id="ARBA00023152"/>
    </source>
</evidence>
<comment type="catalytic activity">
    <reaction evidence="11">
        <text>N(6)-[(R)-lipoyl]-L-lysyl-[protein] + 2-oxoglutarate + H(+) = N(6)-[(R)-S(8)-succinyldihydrolipoyl]-L-lysyl-[protein] + CO2</text>
        <dbReference type="Rhea" id="RHEA:12188"/>
        <dbReference type="Rhea" id="RHEA-COMP:10474"/>
        <dbReference type="Rhea" id="RHEA-COMP:20092"/>
        <dbReference type="ChEBI" id="CHEBI:15378"/>
        <dbReference type="ChEBI" id="CHEBI:16526"/>
        <dbReference type="ChEBI" id="CHEBI:16810"/>
        <dbReference type="ChEBI" id="CHEBI:83099"/>
        <dbReference type="ChEBI" id="CHEBI:83120"/>
        <dbReference type="EC" id="1.2.4.2"/>
    </reaction>
</comment>
<evidence type="ECO:0000256" key="5">
    <source>
        <dbReference type="ARBA" id="ARBA00012280"/>
    </source>
</evidence>
<dbReference type="InterPro" id="IPR011603">
    <property type="entry name" value="2oxoglutarate_DH_E1"/>
</dbReference>
<evidence type="ECO:0000256" key="7">
    <source>
        <dbReference type="ARBA" id="ARBA00023002"/>
    </source>
</evidence>
<evidence type="ECO:0000259" key="12">
    <source>
        <dbReference type="SMART" id="SM00861"/>
    </source>
</evidence>
<proteinExistence type="inferred from homology"/>
<dbReference type="Pfam" id="PF16078">
    <property type="entry name" value="2-oxogl_dehyd_N"/>
    <property type="match status" value="1"/>
</dbReference>
<dbReference type="Gene3D" id="3.40.50.12470">
    <property type="match status" value="1"/>
</dbReference>
<dbReference type="Pfam" id="PF02779">
    <property type="entry name" value="Transket_pyr"/>
    <property type="match status" value="1"/>
</dbReference>
<evidence type="ECO:0000313" key="14">
    <source>
        <dbReference type="Proteomes" id="UP000201728"/>
    </source>
</evidence>
<keyword evidence="8" id="KW-0786">Thiamine pyrophosphate</keyword>
<dbReference type="NCBIfam" id="TIGR00239">
    <property type="entry name" value="2oxo_dh_E1"/>
    <property type="match status" value="1"/>
</dbReference>
<dbReference type="InterPro" id="IPR042179">
    <property type="entry name" value="KGD_C_sf"/>
</dbReference>